<accession>A0A8J6CD13</accession>
<comment type="caution">
    <text evidence="1">The sequence shown here is derived from an EMBL/GenBank/DDBJ whole genome shotgun (WGS) entry which is preliminary data.</text>
</comment>
<proteinExistence type="predicted"/>
<evidence type="ECO:0000313" key="1">
    <source>
        <dbReference type="EMBL" id="KAG8468129.1"/>
    </source>
</evidence>
<sequence length="296" mass="31305">MTTRWDGVAELLARGESMSALLDADARALLAQPLLSHRGEAARDAHADGAELECGGEVLRLQACSPAPHSLVRSLPYIVLLPPVSMDDCGVHPHFITSAEAVDDGDKDALDSYAERARGERGRVRELRDAIHACASGRSEHGALLALVEGPFDAADALGVEEVQLLRAAEPAALCALVAGLAQSGACPARIATFAELLLRDVLPHFARLACTSGRAHALPPELRSLLWQVLLASDALSHSADEFALLIEWTLARADAEAADGEEPAGALECLAMSAAEIYVEHATFDEGLAMSAWR</sequence>
<gene>
    <name evidence="1" type="ORF">KFE25_007181</name>
</gene>
<dbReference type="Proteomes" id="UP000751190">
    <property type="component" value="Unassembled WGS sequence"/>
</dbReference>
<keyword evidence="2" id="KW-1185">Reference proteome</keyword>
<reference evidence="1" key="1">
    <citation type="submission" date="2021-05" db="EMBL/GenBank/DDBJ databases">
        <title>The genome of the haptophyte Pavlova lutheri (Diacronema luteri, Pavlovales) - a model for lipid biosynthesis in eukaryotic algae.</title>
        <authorList>
            <person name="Hulatt C.J."/>
            <person name="Posewitz M.C."/>
        </authorList>
    </citation>
    <scope>NUCLEOTIDE SEQUENCE</scope>
    <source>
        <strain evidence="1">NIVA-4/92</strain>
    </source>
</reference>
<name>A0A8J6CD13_DIALT</name>
<dbReference type="EMBL" id="JAGTXO010000005">
    <property type="protein sequence ID" value="KAG8468129.1"/>
    <property type="molecule type" value="Genomic_DNA"/>
</dbReference>
<protein>
    <submittedName>
        <fullName evidence="1">Uncharacterized protein</fullName>
    </submittedName>
</protein>
<dbReference type="AlphaFoldDB" id="A0A8J6CD13"/>
<evidence type="ECO:0000313" key="2">
    <source>
        <dbReference type="Proteomes" id="UP000751190"/>
    </source>
</evidence>
<organism evidence="1 2">
    <name type="scientific">Diacronema lutheri</name>
    <name type="common">Unicellular marine alga</name>
    <name type="synonym">Monochrysis lutheri</name>
    <dbReference type="NCBI Taxonomy" id="2081491"/>
    <lineage>
        <taxon>Eukaryota</taxon>
        <taxon>Haptista</taxon>
        <taxon>Haptophyta</taxon>
        <taxon>Pavlovophyceae</taxon>
        <taxon>Pavlovales</taxon>
        <taxon>Pavlovaceae</taxon>
        <taxon>Diacronema</taxon>
    </lineage>
</organism>
<dbReference type="OrthoDB" id="10652403at2759"/>